<name>F4D5W2_HELPX</name>
<dbReference type="KEGG" id="hpx:HMPREF0462_0782"/>
<accession>F4D5W2</accession>
<gene>
    <name evidence="1" type="ORF">HMPREF0462_0782</name>
</gene>
<dbReference type="EMBL" id="CP002605">
    <property type="protein sequence ID" value="AEE70387.1"/>
    <property type="molecule type" value="Genomic_DNA"/>
</dbReference>
<dbReference type="HOGENOM" id="CLU_3310908_0_0_7"/>
<proteinExistence type="predicted"/>
<sequence length="39" mass="4487">MISIPEILLWNEQAPQRNGGDLKNPYFKITCQKLGVNAW</sequence>
<evidence type="ECO:0000313" key="1">
    <source>
        <dbReference type="EMBL" id="AEE70387.1"/>
    </source>
</evidence>
<reference evidence="1 2" key="1">
    <citation type="submission" date="2011-03" db="EMBL/GenBank/DDBJ databases">
        <authorList>
            <person name="Muzny D."/>
            <person name="Qin X."/>
            <person name="Deng J."/>
            <person name="Jiang H."/>
            <person name="Liu Y."/>
            <person name="Qu J."/>
            <person name="Song X.-Z."/>
            <person name="Zhang L."/>
            <person name="Thornton R."/>
            <person name="Coyle M."/>
            <person name="Francisco L."/>
            <person name="Jackson L."/>
            <person name="Javaid M."/>
            <person name="Korchina V."/>
            <person name="Kovar C."/>
            <person name="Mata R."/>
            <person name="Mathew T."/>
            <person name="Ngo R."/>
            <person name="Nguyen L."/>
            <person name="Nguyen N."/>
            <person name="Okwuonu G."/>
            <person name="Ongeri F."/>
            <person name="Pham C."/>
            <person name="Simmons D."/>
            <person name="Wilczek-Boney K."/>
            <person name="Hale W."/>
            <person name="Jakkamsetti A."/>
            <person name="Pham P."/>
            <person name="Ruth R."/>
            <person name="San Lucas F."/>
            <person name="Warren J."/>
            <person name="Zhang J."/>
            <person name="Zhao Z."/>
            <person name="Zhou C."/>
            <person name="Zhu D."/>
            <person name="Lee S."/>
            <person name="Bess C."/>
            <person name="Blankenburg K."/>
            <person name="Forbes L."/>
            <person name="Fu Q."/>
            <person name="Gubbala S."/>
            <person name="Hirani K."/>
            <person name="Jayaseelan J.C."/>
            <person name="Lara F."/>
            <person name="Munidasa M."/>
            <person name="Palculict T."/>
            <person name="Patil S."/>
            <person name="Pu L.-L."/>
            <person name="Saada N."/>
            <person name="Tang L."/>
            <person name="Weissenberger G."/>
            <person name="Zhu Y."/>
            <person name="Hemphill L."/>
            <person name="Shang Y."/>
            <person name="Youmans B."/>
            <person name="Ayvaz T."/>
            <person name="Ross M."/>
            <person name="Santibanez J."/>
            <person name="Aqrawi P."/>
            <person name="Gross S."/>
            <person name="Joshi V."/>
            <person name="Fowler G."/>
            <person name="Nazareth L."/>
            <person name="Reid J."/>
            <person name="Worley K."/>
            <person name="Petrosino J."/>
            <person name="Highlander S."/>
            <person name="Gibbs R."/>
            <person name="Gibbs R."/>
        </authorList>
    </citation>
    <scope>NUCLEOTIDE SEQUENCE [LARGE SCALE GENOMIC DNA]</scope>
    <source>
        <strain evidence="1 2">83</strain>
    </source>
</reference>
<dbReference type="PATRIC" id="fig|585538.3.peg.804"/>
<protein>
    <submittedName>
        <fullName evidence="1">Uncharacterized protein</fullName>
    </submittedName>
</protein>
<organism evidence="1 2">
    <name type="scientific">Helicobacter pylori 83</name>
    <dbReference type="NCBI Taxonomy" id="585538"/>
    <lineage>
        <taxon>Bacteria</taxon>
        <taxon>Pseudomonadati</taxon>
        <taxon>Campylobacterota</taxon>
        <taxon>Epsilonproteobacteria</taxon>
        <taxon>Campylobacterales</taxon>
        <taxon>Helicobacteraceae</taxon>
        <taxon>Helicobacter</taxon>
    </lineage>
</organism>
<evidence type="ECO:0000313" key="2">
    <source>
        <dbReference type="Proteomes" id="UP000008459"/>
    </source>
</evidence>
<dbReference type="Proteomes" id="UP000008459">
    <property type="component" value="Chromosome"/>
</dbReference>
<dbReference type="AlphaFoldDB" id="F4D5W2"/>